<evidence type="ECO:0000256" key="1">
    <source>
        <dbReference type="SAM" id="MobiDB-lite"/>
    </source>
</evidence>
<sequence length="209" mass="22852">MRTRAVRGHSQVTEGLRGLGGVQRSQGQRKAEQMRSHVAILKQLPTQAATQVVKTEAQTLKKLNQIGLRGGGDKPSTLGFSNELDSVSILKPTQQIDCVSNIPTTSHFCLFGSRMPSVIASERMPSVIVSERMPSVIVSERMPSVIVSERMPSVIVSERMPSVIVSERMPSVIVSERMPSVIVSERMPSVIVSERMPSVIVSETHTATY</sequence>
<dbReference type="EMBL" id="RQTK01000208">
    <property type="protein sequence ID" value="RUS84346.1"/>
    <property type="molecule type" value="Genomic_DNA"/>
</dbReference>
<evidence type="ECO:0000313" key="2">
    <source>
        <dbReference type="EMBL" id="RUS84346.1"/>
    </source>
</evidence>
<dbReference type="Proteomes" id="UP000271974">
    <property type="component" value="Unassembled WGS sequence"/>
</dbReference>
<comment type="caution">
    <text evidence="2">The sequence shown here is derived from an EMBL/GenBank/DDBJ whole genome shotgun (WGS) entry which is preliminary data.</text>
</comment>
<feature type="region of interest" description="Disordered" evidence="1">
    <location>
        <begin position="1"/>
        <end position="32"/>
    </location>
</feature>
<accession>A0A3S0ZQC6</accession>
<dbReference type="OrthoDB" id="10070186at2759"/>
<evidence type="ECO:0000313" key="3">
    <source>
        <dbReference type="Proteomes" id="UP000271974"/>
    </source>
</evidence>
<name>A0A3S0ZQC6_ELYCH</name>
<dbReference type="STRING" id="188477.A0A3S0ZQC6"/>
<gene>
    <name evidence="2" type="ORF">EGW08_007878</name>
</gene>
<keyword evidence="3" id="KW-1185">Reference proteome</keyword>
<protein>
    <submittedName>
        <fullName evidence="2">Uncharacterized protein</fullName>
    </submittedName>
</protein>
<reference evidence="2 3" key="1">
    <citation type="submission" date="2019-01" db="EMBL/GenBank/DDBJ databases">
        <title>A draft genome assembly of the solar-powered sea slug Elysia chlorotica.</title>
        <authorList>
            <person name="Cai H."/>
            <person name="Li Q."/>
            <person name="Fang X."/>
            <person name="Li J."/>
            <person name="Curtis N.E."/>
            <person name="Altenburger A."/>
            <person name="Shibata T."/>
            <person name="Feng M."/>
            <person name="Maeda T."/>
            <person name="Schwartz J.A."/>
            <person name="Shigenobu S."/>
            <person name="Lundholm N."/>
            <person name="Nishiyama T."/>
            <person name="Yang H."/>
            <person name="Hasebe M."/>
            <person name="Li S."/>
            <person name="Pierce S.K."/>
            <person name="Wang J."/>
        </authorList>
    </citation>
    <scope>NUCLEOTIDE SEQUENCE [LARGE SCALE GENOMIC DNA]</scope>
    <source>
        <strain evidence="2">EC2010</strain>
        <tissue evidence="2">Whole organism of an adult</tissue>
    </source>
</reference>
<dbReference type="AlphaFoldDB" id="A0A3S0ZQC6"/>
<organism evidence="2 3">
    <name type="scientific">Elysia chlorotica</name>
    <name type="common">Eastern emerald elysia</name>
    <name type="synonym">Sea slug</name>
    <dbReference type="NCBI Taxonomy" id="188477"/>
    <lineage>
        <taxon>Eukaryota</taxon>
        <taxon>Metazoa</taxon>
        <taxon>Spiralia</taxon>
        <taxon>Lophotrochozoa</taxon>
        <taxon>Mollusca</taxon>
        <taxon>Gastropoda</taxon>
        <taxon>Heterobranchia</taxon>
        <taxon>Euthyneura</taxon>
        <taxon>Panpulmonata</taxon>
        <taxon>Sacoglossa</taxon>
        <taxon>Placobranchoidea</taxon>
        <taxon>Plakobranchidae</taxon>
        <taxon>Elysia</taxon>
    </lineage>
</organism>
<proteinExistence type="predicted"/>